<protein>
    <recommendedName>
        <fullName evidence="3">Altered inheritance of mitochondria protein 9, mitochondrial</fullName>
    </recommendedName>
    <alternativeName>
        <fullName evidence="6">Found in mitochondrial proteome protein 29</fullName>
    </alternativeName>
</protein>
<keyword evidence="4" id="KW-0809">Transit peptide</keyword>
<keyword evidence="9" id="KW-1185">Reference proteome</keyword>
<name>A0A5N5WKY2_9EURO</name>
<reference evidence="8 9" key="1">
    <citation type="submission" date="2019-04" db="EMBL/GenBank/DDBJ databases">
        <title>Friends and foes A comparative genomics study of 23 Aspergillus species from section Flavi.</title>
        <authorList>
            <consortium name="DOE Joint Genome Institute"/>
            <person name="Kjaerbolling I."/>
            <person name="Vesth T."/>
            <person name="Frisvad J.C."/>
            <person name="Nybo J.L."/>
            <person name="Theobald S."/>
            <person name="Kildgaard S."/>
            <person name="Isbrandt T."/>
            <person name="Kuo A."/>
            <person name="Sato A."/>
            <person name="Lyhne E.K."/>
            <person name="Kogle M.E."/>
            <person name="Wiebenga A."/>
            <person name="Kun R.S."/>
            <person name="Lubbers R.J."/>
            <person name="Makela M.R."/>
            <person name="Barry K."/>
            <person name="Chovatia M."/>
            <person name="Clum A."/>
            <person name="Daum C."/>
            <person name="Haridas S."/>
            <person name="He G."/>
            <person name="LaButti K."/>
            <person name="Lipzen A."/>
            <person name="Mondo S."/>
            <person name="Riley R."/>
            <person name="Salamov A."/>
            <person name="Simmons B.A."/>
            <person name="Magnuson J.K."/>
            <person name="Henrissat B."/>
            <person name="Mortensen U.H."/>
            <person name="Larsen T.O."/>
            <person name="Devries R.P."/>
            <person name="Grigoriev I.V."/>
            <person name="Machida M."/>
            <person name="Baker S.E."/>
            <person name="Andersen M.R."/>
        </authorList>
    </citation>
    <scope>NUCLEOTIDE SEQUENCE [LARGE SCALE GENOMIC DNA]</scope>
    <source>
        <strain evidence="8 9">CBS 151.66</strain>
    </source>
</reference>
<gene>
    <name evidence="8" type="ORF">BDV29DRAFT_195065</name>
</gene>
<proteinExistence type="inferred from homology"/>
<keyword evidence="8" id="KW-0418">Kinase</keyword>
<evidence type="ECO:0000256" key="5">
    <source>
        <dbReference type="ARBA" id="ARBA00023128"/>
    </source>
</evidence>
<dbReference type="PANTHER" id="PTHR36091:SF1">
    <property type="entry name" value="ALTERED INHERITANCE OF MITOCHONDRIA PROTEIN 9, MITOCHONDRIAL"/>
    <property type="match status" value="1"/>
</dbReference>
<dbReference type="InterPro" id="IPR002575">
    <property type="entry name" value="Aminoglycoside_PTrfase"/>
</dbReference>
<sequence length="573" mass="64660">MSKILGSFVEKAKAIKNAPTKFTSTALRIDAGHYDANTKRLNVALQVNSQAKSPVLKDWIKKNSTHENVATASYDTAATDKQADGRWLRRDKVERASRYISFNFEALCRKILELSPEASTITSCQKLEGGFNRVFIFELNNSKRIVARLPFSLAGPAQLTTSSEIATIRYLQTKTTIPIPRILDWCCDATSIDNSIGSEYIIMEHAAGVQLHKKWQEMAGDQRVRCIDAIYQKAKEVVDLQFPCFGSLYLADSPVSPDNKQTLDEEFCIGPHCGTRYWECGVGEDGYYHNTKPNRGPWNDLTNYCDGLIDAGLSRLPPMDSDMKSRPAYHGSTETHKILLSQARDVLNHMSGDPRIAASATPVLFHPDFHKRNIFVSDHDPSIITGIIDWQAASIEPAFWYSDEIPDFAMTVAPGDEICTKAFEVCSQFLTPTLSNPRLMDQNLFRPFRYSYRTWKDGAVALRHELIETARRWEILGFAGPCPFALPPSKELLNHQMEYRLFEAAQNLRCDLSNLLNTASDGWVPTEDWETTEAMHKEIFNGMLQAVLTSQGSDHDEPVKDEETLRSIWPFDI</sequence>
<dbReference type="OrthoDB" id="2831558at2759"/>
<evidence type="ECO:0000259" key="7">
    <source>
        <dbReference type="Pfam" id="PF01636"/>
    </source>
</evidence>
<comment type="similarity">
    <text evidence="2">Belongs to the AIM9 family.</text>
</comment>
<evidence type="ECO:0000256" key="2">
    <source>
        <dbReference type="ARBA" id="ARBA00005543"/>
    </source>
</evidence>
<dbReference type="InterPro" id="IPR011009">
    <property type="entry name" value="Kinase-like_dom_sf"/>
</dbReference>
<evidence type="ECO:0000256" key="1">
    <source>
        <dbReference type="ARBA" id="ARBA00004173"/>
    </source>
</evidence>
<dbReference type="Gene3D" id="3.90.1200.10">
    <property type="match status" value="1"/>
</dbReference>
<dbReference type="InterPro" id="IPR051035">
    <property type="entry name" value="Mito_inheritance_9"/>
</dbReference>
<feature type="domain" description="Aminoglycoside phosphotransferase" evidence="7">
    <location>
        <begin position="128"/>
        <end position="398"/>
    </location>
</feature>
<evidence type="ECO:0000256" key="3">
    <source>
        <dbReference type="ARBA" id="ARBA00016197"/>
    </source>
</evidence>
<dbReference type="AlphaFoldDB" id="A0A5N5WKY2"/>
<keyword evidence="8" id="KW-0808">Transferase</keyword>
<dbReference type="GO" id="GO:0016301">
    <property type="term" value="F:kinase activity"/>
    <property type="evidence" value="ECO:0007669"/>
    <property type="project" value="UniProtKB-KW"/>
</dbReference>
<evidence type="ECO:0000313" key="9">
    <source>
        <dbReference type="Proteomes" id="UP000326565"/>
    </source>
</evidence>
<dbReference type="EMBL" id="ML732351">
    <property type="protein sequence ID" value="KAB8069206.1"/>
    <property type="molecule type" value="Genomic_DNA"/>
</dbReference>
<organism evidence="8 9">
    <name type="scientific">Aspergillus leporis</name>
    <dbReference type="NCBI Taxonomy" id="41062"/>
    <lineage>
        <taxon>Eukaryota</taxon>
        <taxon>Fungi</taxon>
        <taxon>Dikarya</taxon>
        <taxon>Ascomycota</taxon>
        <taxon>Pezizomycotina</taxon>
        <taxon>Eurotiomycetes</taxon>
        <taxon>Eurotiomycetidae</taxon>
        <taxon>Eurotiales</taxon>
        <taxon>Aspergillaceae</taxon>
        <taxon>Aspergillus</taxon>
        <taxon>Aspergillus subgen. Circumdati</taxon>
    </lineage>
</organism>
<dbReference type="SUPFAM" id="SSF56112">
    <property type="entry name" value="Protein kinase-like (PK-like)"/>
    <property type="match status" value="1"/>
</dbReference>
<keyword evidence="5" id="KW-0496">Mitochondrion</keyword>
<dbReference type="PANTHER" id="PTHR36091">
    <property type="entry name" value="ALTERED INHERITANCE OF MITOCHONDRIA PROTEIN 9, MITOCHONDRIAL"/>
    <property type="match status" value="1"/>
</dbReference>
<accession>A0A5N5WKY2</accession>
<comment type="subcellular location">
    <subcellularLocation>
        <location evidence="1">Mitochondrion</location>
    </subcellularLocation>
</comment>
<dbReference type="Pfam" id="PF01636">
    <property type="entry name" value="APH"/>
    <property type="match status" value="1"/>
</dbReference>
<dbReference type="GO" id="GO:0005739">
    <property type="term" value="C:mitochondrion"/>
    <property type="evidence" value="ECO:0007669"/>
    <property type="project" value="UniProtKB-SubCell"/>
</dbReference>
<evidence type="ECO:0000313" key="8">
    <source>
        <dbReference type="EMBL" id="KAB8069206.1"/>
    </source>
</evidence>
<evidence type="ECO:0000256" key="4">
    <source>
        <dbReference type="ARBA" id="ARBA00022946"/>
    </source>
</evidence>
<dbReference type="Proteomes" id="UP000326565">
    <property type="component" value="Unassembled WGS sequence"/>
</dbReference>
<evidence type="ECO:0000256" key="6">
    <source>
        <dbReference type="ARBA" id="ARBA00031849"/>
    </source>
</evidence>